<dbReference type="Gene3D" id="1.10.150.130">
    <property type="match status" value="1"/>
</dbReference>
<evidence type="ECO:0000256" key="3">
    <source>
        <dbReference type="ARBA" id="ARBA00023125"/>
    </source>
</evidence>
<dbReference type="GO" id="GO:0015074">
    <property type="term" value="P:DNA integration"/>
    <property type="evidence" value="ECO:0007669"/>
    <property type="project" value="UniProtKB-KW"/>
</dbReference>
<evidence type="ECO:0000256" key="1">
    <source>
        <dbReference type="ARBA" id="ARBA00008857"/>
    </source>
</evidence>
<gene>
    <name evidence="8" type="ORF">TOL_0348</name>
</gene>
<dbReference type="EMBL" id="HF680312">
    <property type="protein sequence ID" value="CCU70791.1"/>
    <property type="molecule type" value="Genomic_DNA"/>
</dbReference>
<feature type="domain" description="Core-binding (CB)" evidence="7">
    <location>
        <begin position="102"/>
        <end position="213"/>
    </location>
</feature>
<dbReference type="PANTHER" id="PTHR30349">
    <property type="entry name" value="PHAGE INTEGRASE-RELATED"/>
    <property type="match status" value="1"/>
</dbReference>
<dbReference type="HOGENOM" id="CLU_022238_3_0_6"/>
<keyword evidence="3 5" id="KW-0238">DNA-binding</keyword>
<feature type="domain" description="Tyr recombinase" evidence="6">
    <location>
        <begin position="236"/>
        <end position="434"/>
    </location>
</feature>
<keyword evidence="2" id="KW-0229">DNA integration</keyword>
<dbReference type="InterPro" id="IPR050090">
    <property type="entry name" value="Tyrosine_recombinase_XerCD"/>
</dbReference>
<dbReference type="PROSITE" id="PS51898">
    <property type="entry name" value="TYR_RECOMBINASE"/>
    <property type="match status" value="1"/>
</dbReference>
<evidence type="ECO:0000256" key="4">
    <source>
        <dbReference type="ARBA" id="ARBA00023172"/>
    </source>
</evidence>
<evidence type="ECO:0000313" key="9">
    <source>
        <dbReference type="Proteomes" id="UP000011866"/>
    </source>
</evidence>
<name>M5DN21_9GAMM</name>
<evidence type="ECO:0000256" key="2">
    <source>
        <dbReference type="ARBA" id="ARBA00022908"/>
    </source>
</evidence>
<proteinExistence type="inferred from homology"/>
<evidence type="ECO:0000313" key="8">
    <source>
        <dbReference type="EMBL" id="CCU70791.1"/>
    </source>
</evidence>
<evidence type="ECO:0000259" key="7">
    <source>
        <dbReference type="PROSITE" id="PS51900"/>
    </source>
</evidence>
<dbReference type="Gene3D" id="1.10.443.10">
    <property type="entry name" value="Intergrase catalytic core"/>
    <property type="match status" value="1"/>
</dbReference>
<dbReference type="GO" id="GO:0006310">
    <property type="term" value="P:DNA recombination"/>
    <property type="evidence" value="ECO:0007669"/>
    <property type="project" value="UniProtKB-KW"/>
</dbReference>
<keyword evidence="4" id="KW-0233">DNA recombination</keyword>
<evidence type="ECO:0000256" key="5">
    <source>
        <dbReference type="PROSITE-ProRule" id="PRU01248"/>
    </source>
</evidence>
<dbReference type="PANTHER" id="PTHR30349:SF41">
    <property type="entry name" value="INTEGRASE_RECOMBINASE PROTEIN MJ0367-RELATED"/>
    <property type="match status" value="1"/>
</dbReference>
<dbReference type="eggNOG" id="COG0582">
    <property type="taxonomic scope" value="Bacteria"/>
</dbReference>
<comment type="similarity">
    <text evidence="1">Belongs to the 'phage' integrase family.</text>
</comment>
<dbReference type="Proteomes" id="UP000011866">
    <property type="component" value="Chromosome"/>
</dbReference>
<dbReference type="InterPro" id="IPR013762">
    <property type="entry name" value="Integrase-like_cat_sf"/>
</dbReference>
<accession>M5DN21</accession>
<organism evidence="8 9">
    <name type="scientific">Thalassolituus oleivorans MIL-1</name>
    <dbReference type="NCBI Taxonomy" id="1298593"/>
    <lineage>
        <taxon>Bacteria</taxon>
        <taxon>Pseudomonadati</taxon>
        <taxon>Pseudomonadota</taxon>
        <taxon>Gammaproteobacteria</taxon>
        <taxon>Oceanospirillales</taxon>
        <taxon>Oceanospirillaceae</taxon>
        <taxon>Thalassolituus</taxon>
    </lineage>
</organism>
<protein>
    <submittedName>
        <fullName evidence="8">Uncharacterized protein</fullName>
    </submittedName>
</protein>
<dbReference type="GO" id="GO:0003677">
    <property type="term" value="F:DNA binding"/>
    <property type="evidence" value="ECO:0007669"/>
    <property type="project" value="UniProtKB-UniRule"/>
</dbReference>
<dbReference type="PATRIC" id="fig|1298593.3.peg.334"/>
<dbReference type="AlphaFoldDB" id="M5DN21"/>
<dbReference type="InterPro" id="IPR010998">
    <property type="entry name" value="Integrase_recombinase_N"/>
</dbReference>
<evidence type="ECO:0000259" key="6">
    <source>
        <dbReference type="PROSITE" id="PS51898"/>
    </source>
</evidence>
<sequence>MSFDHLHAADSDKYLSYHEAIVIPAWEKDQEHLTGLIRVLGDSIDRTLENSNVVLDRADPLYITLVRVVTEKSAELARITYDNVSVFGNNNTPQPSRNRLSTEIATISTAFDRYKMAQVAAKTDTNKIQDYEPSVNMLIALIGDLDAREVKKRDISEYMDFLHQLPTRPPKAIKSLPPQEQAQIAREQGLSTLSPTTVSNKVKHLSAFFAWCVEREYIAENPCTSIKKPKRKPSNSIENDYTKEELEEIFKLPMFTNGEEPLRADFGAAWFWLPILAYYTGARPKELAQLYRKDLMQSEGIHFIAIRDIESDQTLKTPAAQRKIPIHDDLIKLGFIRYIESLSATSRVFPHLKPDSRGSYSYHLSRRFSERLKTLNEALQRKKPLYALRHAFKTSMRDAGVSEDVHDSITGHSGPSVGRQYGKTSIEATKKAIDLVPSIPNIEAMLRYRKSQGLC</sequence>
<dbReference type="InterPro" id="IPR011010">
    <property type="entry name" value="DNA_brk_join_enz"/>
</dbReference>
<dbReference type="InterPro" id="IPR044068">
    <property type="entry name" value="CB"/>
</dbReference>
<dbReference type="SUPFAM" id="SSF56349">
    <property type="entry name" value="DNA breaking-rejoining enzymes"/>
    <property type="match status" value="1"/>
</dbReference>
<dbReference type="CDD" id="cd01184">
    <property type="entry name" value="INT_C_like_1"/>
    <property type="match status" value="1"/>
</dbReference>
<keyword evidence="9" id="KW-1185">Reference proteome</keyword>
<dbReference type="KEGG" id="tol:TOL_0348"/>
<dbReference type="PROSITE" id="PS51900">
    <property type="entry name" value="CB"/>
    <property type="match status" value="1"/>
</dbReference>
<dbReference type="InterPro" id="IPR002104">
    <property type="entry name" value="Integrase_catalytic"/>
</dbReference>
<reference evidence="8 9" key="1">
    <citation type="journal article" date="2013" name="Genome Announc.">
        <title>Genome Sequence of Thalassolituus oleivorans MIL-1 (DSM 14913T).</title>
        <authorList>
            <person name="Golyshin P.N."/>
            <person name="Werner J."/>
            <person name="Chernikova T.N."/>
            <person name="Tran H."/>
            <person name="Ferrer M."/>
            <person name="Yakimov M.M."/>
            <person name="Teeling H."/>
            <person name="Golyshina O.V."/>
        </authorList>
    </citation>
    <scope>NUCLEOTIDE SEQUENCE [LARGE SCALE GENOMIC DNA]</scope>
    <source>
        <strain evidence="8 9">MIL-1</strain>
    </source>
</reference>